<dbReference type="AlphaFoldDB" id="A0A2N1J1B5"/>
<dbReference type="CDD" id="cd00158">
    <property type="entry name" value="RHOD"/>
    <property type="match status" value="1"/>
</dbReference>
<evidence type="ECO:0000256" key="1">
    <source>
        <dbReference type="SAM" id="SignalP"/>
    </source>
</evidence>
<dbReference type="SUPFAM" id="SSF52821">
    <property type="entry name" value="Rhodanese/Cell cycle control phosphatase"/>
    <property type="match status" value="1"/>
</dbReference>
<comment type="caution">
    <text evidence="3">The sequence shown here is derived from an EMBL/GenBank/DDBJ whole genome shotgun (WGS) entry which is preliminary data.</text>
</comment>
<protein>
    <submittedName>
        <fullName evidence="3">Sulfurtransferase</fullName>
    </submittedName>
</protein>
<dbReference type="InterPro" id="IPR036873">
    <property type="entry name" value="Rhodanese-like_dom_sf"/>
</dbReference>
<dbReference type="Gene3D" id="3.40.250.10">
    <property type="entry name" value="Rhodanese-like domain"/>
    <property type="match status" value="1"/>
</dbReference>
<keyword evidence="1" id="KW-0732">Signal</keyword>
<dbReference type="EMBL" id="NXIF01000037">
    <property type="protein sequence ID" value="PKI80343.1"/>
    <property type="molecule type" value="Genomic_DNA"/>
</dbReference>
<dbReference type="GO" id="GO:0016740">
    <property type="term" value="F:transferase activity"/>
    <property type="evidence" value="ECO:0007669"/>
    <property type="project" value="UniProtKB-KW"/>
</dbReference>
<feature type="chain" id="PRO_5014923120" evidence="1">
    <location>
        <begin position="22"/>
        <end position="227"/>
    </location>
</feature>
<dbReference type="OrthoDB" id="9784513at2"/>
<keyword evidence="4" id="KW-1185">Reference proteome</keyword>
<evidence type="ECO:0000313" key="4">
    <source>
        <dbReference type="Proteomes" id="UP000233248"/>
    </source>
</evidence>
<evidence type="ECO:0000259" key="2">
    <source>
        <dbReference type="PROSITE" id="PS50206"/>
    </source>
</evidence>
<dbReference type="InterPro" id="IPR001763">
    <property type="entry name" value="Rhodanese-like_dom"/>
</dbReference>
<organism evidence="3 4">
    <name type="scientific">Malaciobacter halophilus</name>
    <dbReference type="NCBI Taxonomy" id="197482"/>
    <lineage>
        <taxon>Bacteria</taxon>
        <taxon>Pseudomonadati</taxon>
        <taxon>Campylobacterota</taxon>
        <taxon>Epsilonproteobacteria</taxon>
        <taxon>Campylobacterales</taxon>
        <taxon>Arcobacteraceae</taxon>
        <taxon>Malaciobacter</taxon>
    </lineage>
</organism>
<dbReference type="RefSeq" id="WP_101185227.1">
    <property type="nucleotide sequence ID" value="NZ_CP031218.1"/>
</dbReference>
<name>A0A2N1J1B5_9BACT</name>
<feature type="signal peptide" evidence="1">
    <location>
        <begin position="1"/>
        <end position="21"/>
    </location>
</feature>
<gene>
    <name evidence="3" type="ORF">CP960_09780</name>
</gene>
<evidence type="ECO:0000313" key="3">
    <source>
        <dbReference type="EMBL" id="PKI80343.1"/>
    </source>
</evidence>
<proteinExistence type="predicted"/>
<sequence length="227" mass="26346">MKFFALIVIFNLSLFSSNLQMLQLSGVKTKIDNKIVVIEREVPSKCVEFGMVPELFWSKDFASKKVPKECKKSFITTKGVVLPIKYNDNIKTIAELEVLDFIKNKLLKNPKKYALVDVRRESWFKLGTIPTAINIPFDELEKDELFMDLFKNSMKKLNVKKTKNSYDFTNAKKIIVFCNGAWCKQSFKAIDNLIKIGYPENKILWYRGGIHSWNSMSFTIYKPKSND</sequence>
<reference evidence="3 4" key="1">
    <citation type="submission" date="2017-09" db="EMBL/GenBank/DDBJ databases">
        <title>Genomics of the genus Arcobacter.</title>
        <authorList>
            <person name="Perez-Cataluna A."/>
            <person name="Figueras M.J."/>
            <person name="Salas-Masso N."/>
        </authorList>
    </citation>
    <scope>NUCLEOTIDE SEQUENCE [LARGE SCALE GENOMIC DNA]</scope>
    <source>
        <strain evidence="3 4">DSM 18005</strain>
    </source>
</reference>
<dbReference type="SMART" id="SM00450">
    <property type="entry name" value="RHOD"/>
    <property type="match status" value="1"/>
</dbReference>
<dbReference type="KEGG" id="ahs:AHALO_0487"/>
<feature type="domain" description="Rhodanese" evidence="2">
    <location>
        <begin position="109"/>
        <end position="222"/>
    </location>
</feature>
<dbReference type="PROSITE" id="PS50206">
    <property type="entry name" value="RHODANESE_3"/>
    <property type="match status" value="1"/>
</dbReference>
<accession>A0A2N1J1B5</accession>
<dbReference type="Proteomes" id="UP000233248">
    <property type="component" value="Unassembled WGS sequence"/>
</dbReference>
<dbReference type="Pfam" id="PF00581">
    <property type="entry name" value="Rhodanese"/>
    <property type="match status" value="1"/>
</dbReference>
<keyword evidence="3" id="KW-0808">Transferase</keyword>